<keyword evidence="2" id="KW-0067">ATP-binding</keyword>
<feature type="domain" description="Guanylate cyclase" evidence="3">
    <location>
        <begin position="41"/>
        <end position="171"/>
    </location>
</feature>
<keyword evidence="5" id="KW-1185">Reference proteome</keyword>
<dbReference type="CDD" id="cd07302">
    <property type="entry name" value="CHD"/>
    <property type="match status" value="1"/>
</dbReference>
<evidence type="ECO:0000313" key="4">
    <source>
        <dbReference type="EMBL" id="ORB10572.1"/>
    </source>
</evidence>
<dbReference type="InterPro" id="IPR003593">
    <property type="entry name" value="AAA+_ATPase"/>
</dbReference>
<dbReference type="EMBL" id="MVHT01000001">
    <property type="protein sequence ID" value="ORB10572.1"/>
    <property type="molecule type" value="Genomic_DNA"/>
</dbReference>
<evidence type="ECO:0000313" key="5">
    <source>
        <dbReference type="Proteomes" id="UP000192739"/>
    </source>
</evidence>
<keyword evidence="1" id="KW-0547">Nucleotide-binding</keyword>
<dbReference type="GO" id="GO:0005524">
    <property type="term" value="F:ATP binding"/>
    <property type="evidence" value="ECO:0007669"/>
    <property type="project" value="UniProtKB-KW"/>
</dbReference>
<gene>
    <name evidence="4" type="ORF">BST27_00070</name>
</gene>
<dbReference type="Proteomes" id="UP000192739">
    <property type="component" value="Unassembled WGS sequence"/>
</dbReference>
<dbReference type="Gene3D" id="3.30.70.1230">
    <property type="entry name" value="Nucleotide cyclase"/>
    <property type="match status" value="1"/>
</dbReference>
<dbReference type="InterPro" id="IPR041664">
    <property type="entry name" value="AAA_16"/>
</dbReference>
<dbReference type="PANTHER" id="PTHR16305:SF28">
    <property type="entry name" value="GUANYLATE CYCLASE DOMAIN-CONTAINING PROTEIN"/>
    <property type="match status" value="1"/>
</dbReference>
<reference evidence="4 5" key="1">
    <citation type="submission" date="2017-02" db="EMBL/GenBank/DDBJ databases">
        <title>The new phylogeny of genus Mycobacterium.</title>
        <authorList>
            <person name="Tortoli E."/>
            <person name="Trovato A."/>
            <person name="Cirillo D.M."/>
        </authorList>
    </citation>
    <scope>NUCLEOTIDE SEQUENCE [LARGE SCALE GENOMIC DNA]</scope>
    <source>
        <strain evidence="4 5">DSM 44049</strain>
    </source>
</reference>
<evidence type="ECO:0000256" key="1">
    <source>
        <dbReference type="ARBA" id="ARBA00022741"/>
    </source>
</evidence>
<dbReference type="GO" id="GO:0009190">
    <property type="term" value="P:cyclic nucleotide biosynthetic process"/>
    <property type="evidence" value="ECO:0007669"/>
    <property type="project" value="InterPro"/>
</dbReference>
<dbReference type="SMART" id="SM00382">
    <property type="entry name" value="AAA"/>
    <property type="match status" value="1"/>
</dbReference>
<dbReference type="GO" id="GO:0004016">
    <property type="term" value="F:adenylate cyclase activity"/>
    <property type="evidence" value="ECO:0007669"/>
    <property type="project" value="UniProtKB-ARBA"/>
</dbReference>
<dbReference type="SUPFAM" id="SSF52540">
    <property type="entry name" value="P-loop containing nucleoside triphosphate hydrolases"/>
    <property type="match status" value="1"/>
</dbReference>
<dbReference type="InterPro" id="IPR027417">
    <property type="entry name" value="P-loop_NTPase"/>
</dbReference>
<dbReference type="PANTHER" id="PTHR16305">
    <property type="entry name" value="TESTICULAR SOLUBLE ADENYLYL CYCLASE"/>
    <property type="match status" value="1"/>
</dbReference>
<evidence type="ECO:0000259" key="3">
    <source>
        <dbReference type="PROSITE" id="PS50125"/>
    </source>
</evidence>
<accession>A0A1E3SFB6</accession>
<evidence type="ECO:0000256" key="2">
    <source>
        <dbReference type="ARBA" id="ARBA00022840"/>
    </source>
</evidence>
<comment type="caution">
    <text evidence="4">The sequence shown here is derived from an EMBL/GenBank/DDBJ whole genome shotgun (WGS) entry which is preliminary data.</text>
</comment>
<dbReference type="PROSITE" id="PS50125">
    <property type="entry name" value="GUANYLATE_CYCLASE_2"/>
    <property type="match status" value="1"/>
</dbReference>
<organism evidence="4 5">
    <name type="scientific">Mycobacterium intermedium</name>
    <dbReference type="NCBI Taxonomy" id="28445"/>
    <lineage>
        <taxon>Bacteria</taxon>
        <taxon>Bacillati</taxon>
        <taxon>Actinomycetota</taxon>
        <taxon>Actinomycetes</taxon>
        <taxon>Mycobacteriales</taxon>
        <taxon>Mycobacteriaceae</taxon>
        <taxon>Mycobacterium</taxon>
        <taxon>Mycobacterium simiae complex</taxon>
    </lineage>
</organism>
<proteinExistence type="predicted"/>
<dbReference type="AlphaFoldDB" id="A0A1E3SFB6"/>
<dbReference type="Gene3D" id="3.40.50.300">
    <property type="entry name" value="P-loop containing nucleotide triphosphate hydrolases"/>
    <property type="match status" value="1"/>
</dbReference>
<dbReference type="Pfam" id="PF00211">
    <property type="entry name" value="Guanylate_cyc"/>
    <property type="match status" value="1"/>
</dbReference>
<dbReference type="SMART" id="SM00044">
    <property type="entry name" value="CYCc"/>
    <property type="match status" value="1"/>
</dbReference>
<dbReference type="InterPro" id="IPR001054">
    <property type="entry name" value="A/G_cyclase"/>
</dbReference>
<dbReference type="Pfam" id="PF13191">
    <property type="entry name" value="AAA_16"/>
    <property type="match status" value="1"/>
</dbReference>
<dbReference type="STRING" id="28445.BHQ20_11575"/>
<dbReference type="RefSeq" id="WP_069419277.1">
    <property type="nucleotide sequence ID" value="NZ_CBCRZH010000003.1"/>
</dbReference>
<dbReference type="Pfam" id="PF13240">
    <property type="entry name" value="Zn_Ribbon_1"/>
    <property type="match status" value="1"/>
</dbReference>
<dbReference type="SUPFAM" id="SSF55073">
    <property type="entry name" value="Nucleotide cyclase"/>
    <property type="match status" value="1"/>
</dbReference>
<dbReference type="GO" id="GO:0035556">
    <property type="term" value="P:intracellular signal transduction"/>
    <property type="evidence" value="ECO:0007669"/>
    <property type="project" value="InterPro"/>
</dbReference>
<name>A0A1E3SFB6_MYCIE</name>
<sequence>MTAGVACGSCGTGLREDARFCDKCGAPVGVSGDSAQYKQVTVLFADVVRSMDIAATLDIERLREIMTELVERSAAVVQRYGGTAEYNGDGVMALFGAPVALEDHAFRACLAALAIQQEAERLAAEVAGRDGVALRLRVGLNSGRVIAGEIGSGTLGYAATGEAVGFAQRIESAAPPGGVMLSESTARLVEHAVVLSEPEWVPVKGFDEPAQARQLRAIRPRQGLAERVEATLVGRRWEMAALEAMMDRALGGRGGVVTVVGPPGIGKSRVAREVAALVGSSGAEVYWAFCESHAGDISFGVLARLLRAAIGVADLDGQAARARVRQQFPDADPQDLLLLEDLLGVADPETPPPAIDAEARRRRLSALINTASLARTQPVLYVVEDAHWIDAVSESMLADLFTVVGRTPSMVLITTRPEYQGALARVPGAQTIALAPLGDSDIAALLAELLGADPSVSELAAIITERAAGNPFFAEEMVRELVQRGVLSGARGDYVCSADVAELSVPATVQAAIEARIDRLAPAAKRTLTAASVIGARFEADLLLALDIDPALDELLAAQLIDQIRFFPSAEYAFHHPLVRAVAYESQLKSDRAQWHRRLAAAIQEREPGAVEDNAALIAEHLESAGDLPTAYGWHMRAAAWSTHRDLDAARLSWERARRIADTLPADFPGQLSMRIAARTMLCATEWQGRAVQDRQSRYTELRELCDASGDKVSLAIGMTGVITELFYTGHSAEASQLVSEQMALIESVGDPNLTVGMALVGIANYADTGELDKTLRLSQTVVDLAAGDPAMGAGFGFGSPLAVALVWRGIARYWLGRPGWRQDLEDGTEMARNSDPTTFATATAWAYAWAIHYGVLRADESALHAIEGAVQTAERAGNDTALSVAKYGLGGALLTRQAADDRHRGLELLSQARDIWQRKQVGLQMMQIVEAWVARERARQGDRDAAMAVLRKAVDELHQAERLGPAVSATGMLVETLIERGAEGDLTEAQEMIDRLTELRTDQEAAMREIMLLRLRALLARAIGDGDVFHDLANRYLAMAESLGFEGHIDWARAMVPGTTY</sequence>
<dbReference type="InterPro" id="IPR026870">
    <property type="entry name" value="Zinc_ribbon_dom"/>
</dbReference>
<dbReference type="GO" id="GO:0005737">
    <property type="term" value="C:cytoplasm"/>
    <property type="evidence" value="ECO:0007669"/>
    <property type="project" value="TreeGrafter"/>
</dbReference>
<protein>
    <submittedName>
        <fullName evidence="4">Cyclase</fullName>
    </submittedName>
</protein>
<dbReference type="InterPro" id="IPR029787">
    <property type="entry name" value="Nucleotide_cyclase"/>
</dbReference>
<dbReference type="OrthoDB" id="5476461at2"/>